<reference evidence="1" key="1">
    <citation type="submission" date="2023-10" db="EMBL/GenBank/DDBJ databases">
        <title>Genome assembly of Pristionchus species.</title>
        <authorList>
            <person name="Yoshida K."/>
            <person name="Sommer R.J."/>
        </authorList>
    </citation>
    <scope>NUCLEOTIDE SEQUENCE</scope>
    <source>
        <strain evidence="1">RS0144</strain>
    </source>
</reference>
<sequence>LDRYSASKAQTASYIHVDQNCSASLDECLIVRIPWERFQRFQLTKKIVPPLRVGKYIYDVTSIQIFLSRSGKC</sequence>
<evidence type="ECO:0000313" key="1">
    <source>
        <dbReference type="EMBL" id="GMS96935.1"/>
    </source>
</evidence>
<name>A0AAV5TR31_9BILA</name>
<feature type="non-terminal residue" evidence="1">
    <location>
        <position position="1"/>
    </location>
</feature>
<protein>
    <submittedName>
        <fullName evidence="1">Uncharacterized protein</fullName>
    </submittedName>
</protein>
<accession>A0AAV5TR31</accession>
<organism evidence="1 2">
    <name type="scientific">Pristionchus entomophagus</name>
    <dbReference type="NCBI Taxonomy" id="358040"/>
    <lineage>
        <taxon>Eukaryota</taxon>
        <taxon>Metazoa</taxon>
        <taxon>Ecdysozoa</taxon>
        <taxon>Nematoda</taxon>
        <taxon>Chromadorea</taxon>
        <taxon>Rhabditida</taxon>
        <taxon>Rhabditina</taxon>
        <taxon>Diplogasteromorpha</taxon>
        <taxon>Diplogasteroidea</taxon>
        <taxon>Neodiplogasteridae</taxon>
        <taxon>Pristionchus</taxon>
    </lineage>
</organism>
<dbReference type="AlphaFoldDB" id="A0AAV5TR31"/>
<comment type="caution">
    <text evidence="1">The sequence shown here is derived from an EMBL/GenBank/DDBJ whole genome shotgun (WGS) entry which is preliminary data.</text>
</comment>
<proteinExistence type="predicted"/>
<keyword evidence="2" id="KW-1185">Reference proteome</keyword>
<feature type="non-terminal residue" evidence="1">
    <location>
        <position position="73"/>
    </location>
</feature>
<dbReference type="EMBL" id="BTSX01000004">
    <property type="protein sequence ID" value="GMS96935.1"/>
    <property type="molecule type" value="Genomic_DNA"/>
</dbReference>
<evidence type="ECO:0000313" key="2">
    <source>
        <dbReference type="Proteomes" id="UP001432027"/>
    </source>
</evidence>
<dbReference type="Proteomes" id="UP001432027">
    <property type="component" value="Unassembled WGS sequence"/>
</dbReference>
<gene>
    <name evidence="1" type="ORF">PENTCL1PPCAC_19110</name>
</gene>